<dbReference type="CDD" id="cd06464">
    <property type="entry name" value="ACD_sHsps-like"/>
    <property type="match status" value="1"/>
</dbReference>
<evidence type="ECO:0000256" key="3">
    <source>
        <dbReference type="RuleBase" id="RU003616"/>
    </source>
</evidence>
<proteinExistence type="inferred from homology"/>
<dbReference type="HOGENOM" id="CLU_046737_5_5_1"/>
<comment type="similarity">
    <text evidence="2 3">Belongs to the small heat shock protein (HSP20) family.</text>
</comment>
<dbReference type="Gene3D" id="2.60.40.790">
    <property type="match status" value="1"/>
</dbReference>
<dbReference type="InParanoid" id="F4RP59"/>
<feature type="non-terminal residue" evidence="5">
    <location>
        <position position="1"/>
    </location>
</feature>
<dbReference type="PROSITE" id="PS01031">
    <property type="entry name" value="SHSP"/>
    <property type="match status" value="1"/>
</dbReference>
<dbReference type="SUPFAM" id="SSF49764">
    <property type="entry name" value="HSP20-like chaperones"/>
    <property type="match status" value="1"/>
</dbReference>
<evidence type="ECO:0000256" key="2">
    <source>
        <dbReference type="PROSITE-ProRule" id="PRU00285"/>
    </source>
</evidence>
<evidence type="ECO:0000313" key="5">
    <source>
        <dbReference type="EMBL" id="EGG05906.1"/>
    </source>
</evidence>
<dbReference type="Proteomes" id="UP000001072">
    <property type="component" value="Unassembled WGS sequence"/>
</dbReference>
<dbReference type="PANTHER" id="PTHR11527">
    <property type="entry name" value="HEAT-SHOCK PROTEIN 20 FAMILY MEMBER"/>
    <property type="match status" value="1"/>
</dbReference>
<dbReference type="RefSeq" id="XP_007410962.1">
    <property type="nucleotide sequence ID" value="XM_007410900.1"/>
</dbReference>
<dbReference type="KEGG" id="mlr:MELLADRAFT_36517"/>
<accession>F4RP59</accession>
<evidence type="ECO:0000259" key="4">
    <source>
        <dbReference type="PROSITE" id="PS01031"/>
    </source>
</evidence>
<dbReference type="Pfam" id="PF00011">
    <property type="entry name" value="HSP20"/>
    <property type="match status" value="1"/>
</dbReference>
<keyword evidence="1" id="KW-0346">Stress response</keyword>
<protein>
    <recommendedName>
        <fullName evidence="4">SHSP domain-containing protein</fullName>
    </recommendedName>
</protein>
<dbReference type="GeneID" id="18927561"/>
<feature type="domain" description="SHSP" evidence="4">
    <location>
        <begin position="1"/>
        <end position="70"/>
    </location>
</feature>
<dbReference type="VEuPathDB" id="FungiDB:MELLADRAFT_36517"/>
<dbReference type="InterPro" id="IPR008978">
    <property type="entry name" value="HSP20-like_chaperone"/>
</dbReference>
<name>F4RP59_MELLP</name>
<dbReference type="InterPro" id="IPR031107">
    <property type="entry name" value="Small_HSP"/>
</dbReference>
<dbReference type="EMBL" id="GL883111">
    <property type="protein sequence ID" value="EGG05906.1"/>
    <property type="molecule type" value="Genomic_DNA"/>
</dbReference>
<gene>
    <name evidence="5" type="ORF">MELLADRAFT_36517</name>
</gene>
<dbReference type="OrthoDB" id="1431247at2759"/>
<organism evidence="6">
    <name type="scientific">Melampsora larici-populina (strain 98AG31 / pathotype 3-4-7)</name>
    <name type="common">Poplar leaf rust fungus</name>
    <dbReference type="NCBI Taxonomy" id="747676"/>
    <lineage>
        <taxon>Eukaryota</taxon>
        <taxon>Fungi</taxon>
        <taxon>Dikarya</taxon>
        <taxon>Basidiomycota</taxon>
        <taxon>Pucciniomycotina</taxon>
        <taxon>Pucciniomycetes</taxon>
        <taxon>Pucciniales</taxon>
        <taxon>Melampsoraceae</taxon>
        <taxon>Melampsora</taxon>
    </lineage>
</organism>
<dbReference type="AlphaFoldDB" id="F4RP59"/>
<dbReference type="STRING" id="747676.F4RP59"/>
<reference evidence="6" key="1">
    <citation type="journal article" date="2011" name="Proc. Natl. Acad. Sci. U.S.A.">
        <title>Obligate biotrophy features unraveled by the genomic analysis of rust fungi.</title>
        <authorList>
            <person name="Duplessis S."/>
            <person name="Cuomo C.A."/>
            <person name="Lin Y.-C."/>
            <person name="Aerts A."/>
            <person name="Tisserant E."/>
            <person name="Veneault-Fourrey C."/>
            <person name="Joly D.L."/>
            <person name="Hacquard S."/>
            <person name="Amselem J."/>
            <person name="Cantarel B.L."/>
            <person name="Chiu R."/>
            <person name="Coutinho P.M."/>
            <person name="Feau N."/>
            <person name="Field M."/>
            <person name="Frey P."/>
            <person name="Gelhaye E."/>
            <person name="Goldberg J."/>
            <person name="Grabherr M.G."/>
            <person name="Kodira C.D."/>
            <person name="Kohler A."/>
            <person name="Kuees U."/>
            <person name="Lindquist E.A."/>
            <person name="Lucas S.M."/>
            <person name="Mago R."/>
            <person name="Mauceli E."/>
            <person name="Morin E."/>
            <person name="Murat C."/>
            <person name="Pangilinan J.L."/>
            <person name="Park R."/>
            <person name="Pearson M."/>
            <person name="Quesneville H."/>
            <person name="Rouhier N."/>
            <person name="Sakthikumar S."/>
            <person name="Salamov A.A."/>
            <person name="Schmutz J."/>
            <person name="Selles B."/>
            <person name="Shapiro H."/>
            <person name="Tanguay P."/>
            <person name="Tuskan G.A."/>
            <person name="Henrissat B."/>
            <person name="Van de Peer Y."/>
            <person name="Rouze P."/>
            <person name="Ellis J.G."/>
            <person name="Dodds P.N."/>
            <person name="Schein J.E."/>
            <person name="Zhong S."/>
            <person name="Hamelin R.C."/>
            <person name="Grigoriev I.V."/>
            <person name="Szabo L.J."/>
            <person name="Martin F."/>
        </authorList>
    </citation>
    <scope>NUCLEOTIDE SEQUENCE [LARGE SCALE GENOMIC DNA]</scope>
    <source>
        <strain evidence="6">98AG31 / pathotype 3-4-7</strain>
    </source>
</reference>
<sequence>TVSTETKSPAEHQQGNVRVSERSFGQYLRTISVPETTSYEQIKASFNDGILEVKIPKVKPNKEARRIQIS</sequence>
<keyword evidence="6" id="KW-1185">Reference proteome</keyword>
<dbReference type="InterPro" id="IPR002068">
    <property type="entry name" value="A-crystallin/Hsp20_dom"/>
</dbReference>
<evidence type="ECO:0000256" key="1">
    <source>
        <dbReference type="ARBA" id="ARBA00023016"/>
    </source>
</evidence>
<evidence type="ECO:0000313" key="6">
    <source>
        <dbReference type="Proteomes" id="UP000001072"/>
    </source>
</evidence>